<gene>
    <name evidence="2" type="ORF">C7389_101534</name>
</gene>
<dbReference type="SUPFAM" id="SSF53474">
    <property type="entry name" value="alpha/beta-Hydrolases"/>
    <property type="match status" value="1"/>
</dbReference>
<name>A0A4R6EHX2_9RHOO</name>
<dbReference type="Proteomes" id="UP000295129">
    <property type="component" value="Unassembled WGS sequence"/>
</dbReference>
<reference evidence="2 3" key="1">
    <citation type="submission" date="2019-03" db="EMBL/GenBank/DDBJ databases">
        <title>Genomic Encyclopedia of Type Strains, Phase IV (KMG-IV): sequencing the most valuable type-strain genomes for metagenomic binning, comparative biology and taxonomic classification.</title>
        <authorList>
            <person name="Goeker M."/>
        </authorList>
    </citation>
    <scope>NUCLEOTIDE SEQUENCE [LARGE SCALE GENOMIC DNA]</scope>
    <source>
        <strain evidence="2 3">DSM 12121</strain>
    </source>
</reference>
<dbReference type="PANTHER" id="PTHR42886:SF42">
    <property type="entry name" value="ALPHA_BETA-HYDROLASES SUPERFAMILY PROTEIN"/>
    <property type="match status" value="1"/>
</dbReference>
<dbReference type="OrthoDB" id="9178559at2"/>
<dbReference type="RefSeq" id="WP_133588057.1">
    <property type="nucleotide sequence ID" value="NZ_SNVV01000001.1"/>
</dbReference>
<dbReference type="PANTHER" id="PTHR42886">
    <property type="entry name" value="RE40534P-RELATED"/>
    <property type="match status" value="1"/>
</dbReference>
<evidence type="ECO:0000313" key="2">
    <source>
        <dbReference type="EMBL" id="TDN57148.1"/>
    </source>
</evidence>
<dbReference type="GO" id="GO:0055088">
    <property type="term" value="P:lipid homeostasis"/>
    <property type="evidence" value="ECO:0007669"/>
    <property type="project" value="TreeGrafter"/>
</dbReference>
<dbReference type="InterPro" id="IPR000182">
    <property type="entry name" value="GNAT_dom"/>
</dbReference>
<dbReference type="InterPro" id="IPR000073">
    <property type="entry name" value="AB_hydrolase_1"/>
</dbReference>
<dbReference type="CDD" id="cd04301">
    <property type="entry name" value="NAT_SF"/>
    <property type="match status" value="1"/>
</dbReference>
<protein>
    <submittedName>
        <fullName evidence="2">Acetyltransferase (GNAT) family protein</fullName>
    </submittedName>
</protein>
<feature type="domain" description="N-acetyltransferase" evidence="1">
    <location>
        <begin position="1"/>
        <end position="155"/>
    </location>
</feature>
<dbReference type="Gene3D" id="3.40.50.1820">
    <property type="entry name" value="alpha/beta hydrolase"/>
    <property type="match status" value="1"/>
</dbReference>
<dbReference type="InterPro" id="IPR016181">
    <property type="entry name" value="Acyl_CoA_acyltransferase"/>
</dbReference>
<sequence>MDYRFASLSPDDEAALALHLLGLDGEDRALRFGASTPDRTLLAYARSLNYNRDVAEGAWDGGKLIGFAHLAVMQEDGYAVGELGLSITSGYRGQRIASRLIQRAILRARRFGLTRMYVHYMRRNLAMTRLVRRFGLATSYHGDEALACLQVLPREKSVYSEVHRGGPDGRLEIFKNLPRGRPKGHVLLVHGAGGDGWQWRAAMADISREGYAAHALSLSGHGRSEAAQPTFARLFEDVRSVLAGLPENTRLVGHSLGGYLVQRELEHSERPAAVLLAPVPPDVPRDQELASLLSGLAGERTREVAANVLRDAETVKVEQVRTPVALISGDRDRVMPVPWMRSTAARYRAPWTRLQAGHNLPVAQAISEPLRAGLRL</sequence>
<dbReference type="EMBL" id="SNVV01000001">
    <property type="protein sequence ID" value="TDN57148.1"/>
    <property type="molecule type" value="Genomic_DNA"/>
</dbReference>
<dbReference type="Pfam" id="PF12697">
    <property type="entry name" value="Abhydrolase_6"/>
    <property type="match status" value="1"/>
</dbReference>
<evidence type="ECO:0000259" key="1">
    <source>
        <dbReference type="PROSITE" id="PS51186"/>
    </source>
</evidence>
<dbReference type="Gene3D" id="3.40.630.30">
    <property type="match status" value="1"/>
</dbReference>
<dbReference type="PROSITE" id="PS51186">
    <property type="entry name" value="GNAT"/>
    <property type="match status" value="1"/>
</dbReference>
<dbReference type="AlphaFoldDB" id="A0A4R6EHX2"/>
<evidence type="ECO:0000313" key="3">
    <source>
        <dbReference type="Proteomes" id="UP000295129"/>
    </source>
</evidence>
<keyword evidence="2" id="KW-0808">Transferase</keyword>
<dbReference type="GO" id="GO:0042171">
    <property type="term" value="F:lysophosphatidic acid acyltransferase activity"/>
    <property type="evidence" value="ECO:0007669"/>
    <property type="project" value="TreeGrafter"/>
</dbReference>
<dbReference type="GO" id="GO:0006654">
    <property type="term" value="P:phosphatidic acid biosynthetic process"/>
    <property type="evidence" value="ECO:0007669"/>
    <property type="project" value="TreeGrafter"/>
</dbReference>
<dbReference type="GO" id="GO:0052689">
    <property type="term" value="F:carboxylic ester hydrolase activity"/>
    <property type="evidence" value="ECO:0007669"/>
    <property type="project" value="TreeGrafter"/>
</dbReference>
<keyword evidence="3" id="KW-1185">Reference proteome</keyword>
<proteinExistence type="predicted"/>
<dbReference type="Pfam" id="PF00583">
    <property type="entry name" value="Acetyltransf_1"/>
    <property type="match status" value="1"/>
</dbReference>
<accession>A0A4R6EHX2</accession>
<organism evidence="2 3">
    <name type="scientific">Azoarcus indigens</name>
    <dbReference type="NCBI Taxonomy" id="29545"/>
    <lineage>
        <taxon>Bacteria</taxon>
        <taxon>Pseudomonadati</taxon>
        <taxon>Pseudomonadota</taxon>
        <taxon>Betaproteobacteria</taxon>
        <taxon>Rhodocyclales</taxon>
        <taxon>Zoogloeaceae</taxon>
        <taxon>Azoarcus</taxon>
    </lineage>
</organism>
<dbReference type="InterPro" id="IPR029058">
    <property type="entry name" value="AB_hydrolase_fold"/>
</dbReference>
<comment type="caution">
    <text evidence="2">The sequence shown here is derived from an EMBL/GenBank/DDBJ whole genome shotgun (WGS) entry which is preliminary data.</text>
</comment>
<dbReference type="SUPFAM" id="SSF55729">
    <property type="entry name" value="Acyl-CoA N-acyltransferases (Nat)"/>
    <property type="match status" value="1"/>
</dbReference>